<keyword evidence="7" id="KW-1278">Translocase</keyword>
<accession>X1JR01</accession>
<dbReference type="AlphaFoldDB" id="X1JR01"/>
<evidence type="ECO:0000256" key="4">
    <source>
        <dbReference type="ARBA" id="ARBA00022737"/>
    </source>
</evidence>
<evidence type="ECO:0000256" key="3">
    <source>
        <dbReference type="ARBA" id="ARBA00022597"/>
    </source>
</evidence>
<organism evidence="9">
    <name type="scientific">marine sediment metagenome</name>
    <dbReference type="NCBI Taxonomy" id="412755"/>
    <lineage>
        <taxon>unclassified sequences</taxon>
        <taxon>metagenomes</taxon>
        <taxon>ecological metagenomes</taxon>
    </lineage>
</organism>
<sequence>GSEHGTTATRNRSASNNHCGYHVELFSSKNPASSLSGGNQQRLVLSKWLASNLKILILNGPTVGVDVGSKVAIHSLIRDLAKQGMGIILISDDIPELIWTCNRILLMRRGRIVEEFQREQTNEEELHEYLIANDKHSNTINREWALFLSQMIFLNLYGHATAYC</sequence>
<keyword evidence="2" id="KW-1003">Cell membrane</keyword>
<comment type="caution">
    <text evidence="9">The sequence shown here is derived from an EMBL/GenBank/DDBJ whole genome shotgun (WGS) entry which is preliminary data.</text>
</comment>
<keyword evidence="5" id="KW-0547">Nucleotide-binding</keyword>
<keyword evidence="8" id="KW-0472">Membrane</keyword>
<dbReference type="GO" id="GO:0005524">
    <property type="term" value="F:ATP binding"/>
    <property type="evidence" value="ECO:0007669"/>
    <property type="project" value="UniProtKB-KW"/>
</dbReference>
<dbReference type="PANTHER" id="PTHR43790">
    <property type="entry name" value="CARBOHYDRATE TRANSPORT ATP-BINDING PROTEIN MG119-RELATED"/>
    <property type="match status" value="1"/>
</dbReference>
<feature type="non-terminal residue" evidence="9">
    <location>
        <position position="1"/>
    </location>
</feature>
<keyword evidence="6" id="KW-0067">ATP-binding</keyword>
<evidence type="ECO:0000256" key="6">
    <source>
        <dbReference type="ARBA" id="ARBA00022840"/>
    </source>
</evidence>
<evidence type="ECO:0000256" key="2">
    <source>
        <dbReference type="ARBA" id="ARBA00022475"/>
    </source>
</evidence>
<protein>
    <recommendedName>
        <fullName evidence="10">ABC transporter domain-containing protein</fullName>
    </recommendedName>
</protein>
<dbReference type="InterPro" id="IPR027417">
    <property type="entry name" value="P-loop_NTPase"/>
</dbReference>
<dbReference type="Gene3D" id="3.40.50.300">
    <property type="entry name" value="P-loop containing nucleotide triphosphate hydrolases"/>
    <property type="match status" value="1"/>
</dbReference>
<evidence type="ECO:0000256" key="7">
    <source>
        <dbReference type="ARBA" id="ARBA00022967"/>
    </source>
</evidence>
<keyword evidence="1" id="KW-0813">Transport</keyword>
<keyword evidence="3" id="KW-0762">Sugar transport</keyword>
<dbReference type="InterPro" id="IPR050107">
    <property type="entry name" value="ABC_carbohydrate_import_ATPase"/>
</dbReference>
<keyword evidence="4" id="KW-0677">Repeat</keyword>
<dbReference type="SUPFAM" id="SSF52540">
    <property type="entry name" value="P-loop containing nucleoside triphosphate hydrolases"/>
    <property type="match status" value="1"/>
</dbReference>
<dbReference type="EMBL" id="BARU01037043">
    <property type="protein sequence ID" value="GAH83865.1"/>
    <property type="molecule type" value="Genomic_DNA"/>
</dbReference>
<evidence type="ECO:0000256" key="8">
    <source>
        <dbReference type="ARBA" id="ARBA00023136"/>
    </source>
</evidence>
<evidence type="ECO:0000256" key="1">
    <source>
        <dbReference type="ARBA" id="ARBA00022448"/>
    </source>
</evidence>
<gene>
    <name evidence="9" type="ORF">S03H2_57775</name>
</gene>
<evidence type="ECO:0000313" key="9">
    <source>
        <dbReference type="EMBL" id="GAH83865.1"/>
    </source>
</evidence>
<evidence type="ECO:0000256" key="5">
    <source>
        <dbReference type="ARBA" id="ARBA00022741"/>
    </source>
</evidence>
<dbReference type="PANTHER" id="PTHR43790:SF1">
    <property type="entry name" value="XYLOSE IMPORT ATP-BINDING PROTEIN XYLG"/>
    <property type="match status" value="1"/>
</dbReference>
<evidence type="ECO:0008006" key="10">
    <source>
        <dbReference type="Google" id="ProtNLM"/>
    </source>
</evidence>
<reference evidence="9" key="1">
    <citation type="journal article" date="2014" name="Front. Microbiol.">
        <title>High frequency of phylogenetically diverse reductive dehalogenase-homologous genes in deep subseafloor sedimentary metagenomes.</title>
        <authorList>
            <person name="Kawai M."/>
            <person name="Futagami T."/>
            <person name="Toyoda A."/>
            <person name="Takaki Y."/>
            <person name="Nishi S."/>
            <person name="Hori S."/>
            <person name="Arai W."/>
            <person name="Tsubouchi T."/>
            <person name="Morono Y."/>
            <person name="Uchiyama I."/>
            <person name="Ito T."/>
            <person name="Fujiyama A."/>
            <person name="Inagaki F."/>
            <person name="Takami H."/>
        </authorList>
    </citation>
    <scope>NUCLEOTIDE SEQUENCE</scope>
    <source>
        <strain evidence="9">Expedition CK06-06</strain>
    </source>
</reference>
<proteinExistence type="predicted"/>
<name>X1JR01_9ZZZZ</name>